<comment type="function">
    <text evidence="7">Putative phospholipase.</text>
</comment>
<dbReference type="PANTHER" id="PTHR12370:SF3">
    <property type="entry name" value="PHOSPHOLIPASE B-LIKE 2-RELATED"/>
    <property type="match status" value="1"/>
</dbReference>
<dbReference type="InterPro" id="IPR007000">
    <property type="entry name" value="PLipase_B-like"/>
</dbReference>
<keyword evidence="3 7" id="KW-0378">Hydrolase</keyword>
<dbReference type="EMBL" id="JAHRIN010059589">
    <property type="protein sequence ID" value="MEQ2212266.1"/>
    <property type="molecule type" value="Genomic_DNA"/>
</dbReference>
<reference evidence="8 9" key="1">
    <citation type="submission" date="2021-06" db="EMBL/GenBank/DDBJ databases">
        <authorList>
            <person name="Palmer J.M."/>
        </authorList>
    </citation>
    <scope>NUCLEOTIDE SEQUENCE [LARGE SCALE GENOMIC DNA]</scope>
    <source>
        <strain evidence="8 9">XC_2019</strain>
        <tissue evidence="8">Muscle</tissue>
    </source>
</reference>
<evidence type="ECO:0000256" key="2">
    <source>
        <dbReference type="ARBA" id="ARBA00022729"/>
    </source>
</evidence>
<protein>
    <recommendedName>
        <fullName evidence="7">Phospholipase B-like</fullName>
        <ecNumber evidence="7">3.1.1.-</ecNumber>
    </recommendedName>
</protein>
<keyword evidence="2" id="KW-0732">Signal</keyword>
<evidence type="ECO:0000256" key="3">
    <source>
        <dbReference type="ARBA" id="ARBA00022801"/>
    </source>
</evidence>
<dbReference type="EC" id="3.1.1.-" evidence="7"/>
<evidence type="ECO:0000256" key="1">
    <source>
        <dbReference type="ARBA" id="ARBA00007835"/>
    </source>
</evidence>
<keyword evidence="9" id="KW-1185">Reference proteome</keyword>
<dbReference type="Pfam" id="PF04916">
    <property type="entry name" value="Phospholip_B"/>
    <property type="match status" value="1"/>
</dbReference>
<keyword evidence="6" id="KW-0325">Glycoprotein</keyword>
<evidence type="ECO:0000313" key="9">
    <source>
        <dbReference type="Proteomes" id="UP001434883"/>
    </source>
</evidence>
<organism evidence="8 9">
    <name type="scientific">Xenoophorus captivus</name>
    <dbReference type="NCBI Taxonomy" id="1517983"/>
    <lineage>
        <taxon>Eukaryota</taxon>
        <taxon>Metazoa</taxon>
        <taxon>Chordata</taxon>
        <taxon>Craniata</taxon>
        <taxon>Vertebrata</taxon>
        <taxon>Euteleostomi</taxon>
        <taxon>Actinopterygii</taxon>
        <taxon>Neopterygii</taxon>
        <taxon>Teleostei</taxon>
        <taxon>Neoteleostei</taxon>
        <taxon>Acanthomorphata</taxon>
        <taxon>Ovalentaria</taxon>
        <taxon>Atherinomorphae</taxon>
        <taxon>Cyprinodontiformes</taxon>
        <taxon>Goodeidae</taxon>
        <taxon>Xenoophorus</taxon>
    </lineage>
</organism>
<gene>
    <name evidence="8" type="ORF">XENOCAPTIV_028398</name>
</gene>
<evidence type="ECO:0000256" key="6">
    <source>
        <dbReference type="ARBA" id="ARBA00023180"/>
    </source>
</evidence>
<comment type="similarity">
    <text evidence="1 7">Belongs to the phospholipase B-like family.</text>
</comment>
<proteinExistence type="inferred from homology"/>
<evidence type="ECO:0000313" key="8">
    <source>
        <dbReference type="EMBL" id="MEQ2212266.1"/>
    </source>
</evidence>
<dbReference type="Proteomes" id="UP001434883">
    <property type="component" value="Unassembled WGS sequence"/>
</dbReference>
<name>A0ABV0RVS7_9TELE</name>
<accession>A0ABV0RVS7</accession>
<comment type="caution">
    <text evidence="8">The sequence shown here is derived from an EMBL/GenBank/DDBJ whole genome shotgun (WGS) entry which is preliminary data.</text>
</comment>
<evidence type="ECO:0000256" key="7">
    <source>
        <dbReference type="RuleBase" id="RU364138"/>
    </source>
</evidence>
<sequence>MVDDHQLEVKISERATSQPTVGSGASGEAADFTVLVPGHELTFVRLALLQLKGLEDGYHDQLGFPTERFSINPFGFILFQMGGDLEDLESALNKSSQTRPLGSGSCSALIKLLPNNKDLLVSHDTWNTYQAMLRIMKKYIFAFKTSPLDNYALPGGTQAFSSYPGSIFSGDDFYILSSGLVTLETTIGNSNPALWKFVHPKGTVMEWLRNIVANRLATTGKDWAEIFSKYNSGTYNNFKEDPLSKCDGCDPPQNGENAISARSDLNPANGTYPFGALKQRSHGGTDMKVSFFFVHVRQGTCDDLKTLFKVWKCHA</sequence>
<keyword evidence="4 7" id="KW-0442">Lipid degradation</keyword>
<evidence type="ECO:0000256" key="5">
    <source>
        <dbReference type="ARBA" id="ARBA00023098"/>
    </source>
</evidence>
<dbReference type="PANTHER" id="PTHR12370">
    <property type="entry name" value="PHOSPHOLIPASE B-RELATED"/>
    <property type="match status" value="1"/>
</dbReference>
<dbReference type="Gene3D" id="3.60.60.30">
    <property type="match status" value="2"/>
</dbReference>
<keyword evidence="5 7" id="KW-0443">Lipid metabolism</keyword>
<evidence type="ECO:0000256" key="4">
    <source>
        <dbReference type="ARBA" id="ARBA00022963"/>
    </source>
</evidence>